<sequence>MVGATLSVESPAGRGRYTWQITVAPGPVRQPPGTPGRPPRLHPLRRPSRSLRIAGVAVNFPPHDNTPDLVWASPDAEEHAIMRTDLIRKTALTAAGLAFTGGAIAGPVTAAYAMSDAKPTTQTQTDRKGHGERQLGVRYEAQPNFYYCGPAATRNALSVQGKDINVDDMAKEMGTTEAGTNSINDITPVLNKETGKADAYHSVEISSPDADAKQTDQLRTDIVRTVDDGRAVVANIAGTSTDTNGVNHSYEGGHYISVVGYHDNGNTVTIADSADPNQAAYQISVEHLADWIATRGYATS</sequence>
<organism evidence="3 4">
    <name type="scientific">Micromonospora violae</name>
    <dbReference type="NCBI Taxonomy" id="1278207"/>
    <lineage>
        <taxon>Bacteria</taxon>
        <taxon>Bacillati</taxon>
        <taxon>Actinomycetota</taxon>
        <taxon>Actinomycetes</taxon>
        <taxon>Micromonosporales</taxon>
        <taxon>Micromonosporaceae</taxon>
        <taxon>Micromonospora</taxon>
    </lineage>
</organism>
<evidence type="ECO:0000313" key="4">
    <source>
        <dbReference type="Proteomes" id="UP000293781"/>
    </source>
</evidence>
<feature type="domain" description="Peptidase C39-like" evidence="2">
    <location>
        <begin position="135"/>
        <end position="274"/>
    </location>
</feature>
<dbReference type="AlphaFoldDB" id="A0A4Q7UFL8"/>
<proteinExistence type="predicted"/>
<keyword evidence="4" id="KW-1185">Reference proteome</keyword>
<evidence type="ECO:0000259" key="2">
    <source>
        <dbReference type="Pfam" id="PF13529"/>
    </source>
</evidence>
<reference evidence="3 4" key="1">
    <citation type="submission" date="2019-02" db="EMBL/GenBank/DDBJ databases">
        <title>Sequencing the genomes of 1000 actinobacteria strains.</title>
        <authorList>
            <person name="Klenk H.-P."/>
        </authorList>
    </citation>
    <scope>NUCLEOTIDE SEQUENCE [LARGE SCALE GENOMIC DNA]</scope>
    <source>
        <strain evidence="3 4">DSM 45888</strain>
    </source>
</reference>
<name>A0A4Q7UFL8_9ACTN</name>
<accession>A0A4Q7UFL8</accession>
<comment type="caution">
    <text evidence="3">The sequence shown here is derived from an EMBL/GenBank/DDBJ whole genome shotgun (WGS) entry which is preliminary data.</text>
</comment>
<dbReference type="Pfam" id="PF13529">
    <property type="entry name" value="Peptidase_C39_2"/>
    <property type="match status" value="1"/>
</dbReference>
<feature type="compositionally biased region" description="Pro residues" evidence="1">
    <location>
        <begin position="28"/>
        <end position="38"/>
    </location>
</feature>
<dbReference type="InterPro" id="IPR038765">
    <property type="entry name" value="Papain-like_cys_pep_sf"/>
</dbReference>
<dbReference type="Gene3D" id="3.90.70.10">
    <property type="entry name" value="Cysteine proteinases"/>
    <property type="match status" value="1"/>
</dbReference>
<protein>
    <submittedName>
        <fullName evidence="3">Peptidase C39-like protein</fullName>
    </submittedName>
</protein>
<evidence type="ECO:0000313" key="3">
    <source>
        <dbReference type="EMBL" id="RZT79108.1"/>
    </source>
</evidence>
<dbReference type="EMBL" id="SHKK01000001">
    <property type="protein sequence ID" value="RZT79108.1"/>
    <property type="molecule type" value="Genomic_DNA"/>
</dbReference>
<dbReference type="Proteomes" id="UP000293781">
    <property type="component" value="Unassembled WGS sequence"/>
</dbReference>
<dbReference type="InterPro" id="IPR039564">
    <property type="entry name" value="Peptidase_C39-like"/>
</dbReference>
<feature type="region of interest" description="Disordered" evidence="1">
    <location>
        <begin position="24"/>
        <end position="46"/>
    </location>
</feature>
<dbReference type="SUPFAM" id="SSF54001">
    <property type="entry name" value="Cysteine proteinases"/>
    <property type="match status" value="1"/>
</dbReference>
<gene>
    <name evidence="3" type="ORF">EV382_2305</name>
</gene>
<evidence type="ECO:0000256" key="1">
    <source>
        <dbReference type="SAM" id="MobiDB-lite"/>
    </source>
</evidence>